<evidence type="ECO:0000256" key="1">
    <source>
        <dbReference type="SAM" id="MobiDB-lite"/>
    </source>
</evidence>
<feature type="region of interest" description="Disordered" evidence="1">
    <location>
        <begin position="357"/>
        <end position="398"/>
    </location>
</feature>
<evidence type="ECO:0000313" key="2">
    <source>
        <dbReference type="EMBL" id="KAK8874675.1"/>
    </source>
</evidence>
<feature type="compositionally biased region" description="Low complexity" evidence="1">
    <location>
        <begin position="171"/>
        <end position="206"/>
    </location>
</feature>
<sequence length="398" mass="43149">MSSSASAFAKTLPQSLSSRTVLVKCTPAPQSLAERRAILQGLKMTGLQPEIEVFRKLEGAADASSFIAITATPATASNLVHDSPFRRVMIRAPYEAGPAAQAMAAWGGATATATDPHQSGGAAAATTGRVAEPVVVQAPLKVDPAKKPWWWRKAQKEKMKKVQQELIAAVEGEGPSTSSSSEQPQQLQDPESGDAAAANSSSSKAAGSEKEGLSIQRKEFTIHVFPANKDFKHQRMVGRGLLHGPWPLVEHNVDASAPEGQATVRDTFVSASLRRSVPHGRLAPALRDWDTGRQMAVGRGTAAVFDDRPAWELIGAGFHGQAFVQHRMRQREIARKIPAVMRSLVEASRRGQRLGLGLGQEQQQQPQQHEQQNQRRSSLDRWDDEMREANYGQGNEQG</sequence>
<dbReference type="Proteomes" id="UP001390339">
    <property type="component" value="Unassembled WGS sequence"/>
</dbReference>
<evidence type="ECO:0000313" key="3">
    <source>
        <dbReference type="Proteomes" id="UP001390339"/>
    </source>
</evidence>
<proteinExistence type="predicted"/>
<dbReference type="EMBL" id="JAPCWZ010000003">
    <property type="protein sequence ID" value="KAK8874675.1"/>
    <property type="molecule type" value="Genomic_DNA"/>
</dbReference>
<accession>A0ABR2JBN9</accession>
<comment type="caution">
    <text evidence="2">The sequence shown here is derived from an EMBL/GenBank/DDBJ whole genome shotgun (WGS) entry which is preliminary data.</text>
</comment>
<name>A0ABR2JBN9_9PEZI</name>
<feature type="region of interest" description="Disordered" evidence="1">
    <location>
        <begin position="171"/>
        <end position="213"/>
    </location>
</feature>
<protein>
    <submittedName>
        <fullName evidence="2">Uncharacterized protein</fullName>
    </submittedName>
</protein>
<feature type="compositionally biased region" description="Low complexity" evidence="1">
    <location>
        <begin position="357"/>
        <end position="376"/>
    </location>
</feature>
<organism evidence="2 3">
    <name type="scientific">Apiospora arundinis</name>
    <dbReference type="NCBI Taxonomy" id="335852"/>
    <lineage>
        <taxon>Eukaryota</taxon>
        <taxon>Fungi</taxon>
        <taxon>Dikarya</taxon>
        <taxon>Ascomycota</taxon>
        <taxon>Pezizomycotina</taxon>
        <taxon>Sordariomycetes</taxon>
        <taxon>Xylariomycetidae</taxon>
        <taxon>Amphisphaeriales</taxon>
        <taxon>Apiosporaceae</taxon>
        <taxon>Apiospora</taxon>
    </lineage>
</organism>
<gene>
    <name evidence="2" type="ORF">PGQ11_005189</name>
</gene>
<keyword evidence="3" id="KW-1185">Reference proteome</keyword>
<reference evidence="2 3" key="1">
    <citation type="journal article" date="2024" name="IMA Fungus">
        <title>Apiospora arundinis, a panoply of carbohydrate-active enzymes and secondary metabolites.</title>
        <authorList>
            <person name="Sorensen T."/>
            <person name="Petersen C."/>
            <person name="Muurmann A.T."/>
            <person name="Christiansen J.V."/>
            <person name="Brundto M.L."/>
            <person name="Overgaard C.K."/>
            <person name="Boysen A.T."/>
            <person name="Wollenberg R.D."/>
            <person name="Larsen T.O."/>
            <person name="Sorensen J.L."/>
            <person name="Nielsen K.L."/>
            <person name="Sondergaard T.E."/>
        </authorList>
    </citation>
    <scope>NUCLEOTIDE SEQUENCE [LARGE SCALE GENOMIC DNA]</scope>
    <source>
        <strain evidence="2 3">AAU 773</strain>
    </source>
</reference>